<keyword evidence="9" id="KW-0472">Membrane</keyword>
<evidence type="ECO:0000256" key="3">
    <source>
        <dbReference type="ARBA" id="ARBA00022553"/>
    </source>
</evidence>
<evidence type="ECO:0000256" key="6">
    <source>
        <dbReference type="ARBA" id="ARBA00022777"/>
    </source>
</evidence>
<feature type="transmembrane region" description="Helical" evidence="9">
    <location>
        <begin position="153"/>
        <end position="171"/>
    </location>
</feature>
<gene>
    <name evidence="11" type="ORF">SAMN02745941_00691</name>
</gene>
<keyword evidence="9" id="KW-1133">Transmembrane helix</keyword>
<feature type="transmembrane region" description="Helical" evidence="9">
    <location>
        <begin position="40"/>
        <end position="59"/>
    </location>
</feature>
<keyword evidence="4" id="KW-0808">Transferase</keyword>
<evidence type="ECO:0000313" key="12">
    <source>
        <dbReference type="Proteomes" id="UP000184241"/>
    </source>
</evidence>
<dbReference type="FunFam" id="3.30.565.10:FF:000037">
    <property type="entry name" value="Hybrid sensor histidine kinase/response regulator"/>
    <property type="match status" value="1"/>
</dbReference>
<feature type="transmembrane region" description="Helical" evidence="9">
    <location>
        <begin position="177"/>
        <end position="199"/>
    </location>
</feature>
<dbReference type="Gene3D" id="3.30.565.10">
    <property type="entry name" value="Histidine kinase-like ATPase, C-terminal domain"/>
    <property type="match status" value="1"/>
</dbReference>
<evidence type="ECO:0000256" key="2">
    <source>
        <dbReference type="ARBA" id="ARBA00012438"/>
    </source>
</evidence>
<dbReference type="CDD" id="cd00082">
    <property type="entry name" value="HisKA"/>
    <property type="match status" value="1"/>
</dbReference>
<evidence type="ECO:0000256" key="8">
    <source>
        <dbReference type="ARBA" id="ARBA00023012"/>
    </source>
</evidence>
<dbReference type="AlphaFoldDB" id="A0A1M5UZ99"/>
<dbReference type="PROSITE" id="PS50109">
    <property type="entry name" value="HIS_KIN"/>
    <property type="match status" value="1"/>
</dbReference>
<evidence type="ECO:0000256" key="1">
    <source>
        <dbReference type="ARBA" id="ARBA00000085"/>
    </source>
</evidence>
<feature type="transmembrane region" description="Helical" evidence="9">
    <location>
        <begin position="127"/>
        <end position="146"/>
    </location>
</feature>
<dbReference type="Pfam" id="PF02518">
    <property type="entry name" value="HATPase_c"/>
    <property type="match status" value="1"/>
</dbReference>
<dbReference type="PANTHER" id="PTHR43047">
    <property type="entry name" value="TWO-COMPONENT HISTIDINE PROTEIN KINASE"/>
    <property type="match status" value="1"/>
</dbReference>
<dbReference type="InterPro" id="IPR036890">
    <property type="entry name" value="HATPase_C_sf"/>
</dbReference>
<keyword evidence="9" id="KW-0812">Transmembrane</keyword>
<dbReference type="SUPFAM" id="SSF47384">
    <property type="entry name" value="Homodimeric domain of signal transducing histidine kinase"/>
    <property type="match status" value="1"/>
</dbReference>
<dbReference type="EMBL" id="FQXU01000003">
    <property type="protein sequence ID" value="SHH68013.1"/>
    <property type="molecule type" value="Genomic_DNA"/>
</dbReference>
<evidence type="ECO:0000313" key="11">
    <source>
        <dbReference type="EMBL" id="SHH68013.1"/>
    </source>
</evidence>
<dbReference type="FunFam" id="1.10.287.130:FF:000001">
    <property type="entry name" value="Two-component sensor histidine kinase"/>
    <property type="match status" value="1"/>
</dbReference>
<keyword evidence="5" id="KW-0547">Nucleotide-binding</keyword>
<dbReference type="EC" id="2.7.13.3" evidence="2"/>
<dbReference type="SMART" id="SM00387">
    <property type="entry name" value="HATPase_c"/>
    <property type="match status" value="1"/>
</dbReference>
<dbReference type="GO" id="GO:0000155">
    <property type="term" value="F:phosphorelay sensor kinase activity"/>
    <property type="evidence" value="ECO:0007669"/>
    <property type="project" value="InterPro"/>
</dbReference>
<dbReference type="PRINTS" id="PR00344">
    <property type="entry name" value="BCTRLSENSOR"/>
</dbReference>
<keyword evidence="6 11" id="KW-0418">Kinase</keyword>
<dbReference type="GO" id="GO:0005886">
    <property type="term" value="C:plasma membrane"/>
    <property type="evidence" value="ECO:0007669"/>
    <property type="project" value="TreeGrafter"/>
</dbReference>
<name>A0A1M5UZ99_9CLOT</name>
<dbReference type="Proteomes" id="UP000184241">
    <property type="component" value="Unassembled WGS sequence"/>
</dbReference>
<accession>A0A1M5UZ99</accession>
<dbReference type="GO" id="GO:0009927">
    <property type="term" value="F:histidine phosphotransfer kinase activity"/>
    <property type="evidence" value="ECO:0007669"/>
    <property type="project" value="TreeGrafter"/>
</dbReference>
<sequence>MFWNFNKKNDFDDIENLKEKHKEEFEKFKTETNIKRTTKLGIVLFIVNLMMIGVDLTSYRSMRTENIGYLYLFYIHILTIGLLLFWYILYYISKKYKKNINRKLIYEMLLTISMGSCILISLNDLKISGQISVYFIWVLIISGVLYMDPLESFILYGISIVFLMLGMHFIVFSKSLLYYNIYNSIVVVIFGFIVSNIIYRGFLRDFLNNKSLLKSKMEVEAVNQKLKEYERLRTNFFANISHELRTPLNVIYSAQQMIEIMVNQENLNKRKMESYLKITKQNSYRLIRLIGNLIDITKIDALSFEATFVNLNIIKVVEDIAMSVVEFVESKGLTLTFDTEVEEKVICCDPYLIERIMLNLLSNSVKFTQKGGSILVNIHLEDNYVCISVKDNGIGIPDDMQELIFDRFIQVDDVITKNTEGSGIGLSLVKSLVEMHCGKIYLNSQENKGSEFVICIPDILNKDSGEKRNITNLDDNRIERINIEFSDIYD</sequence>
<comment type="catalytic activity">
    <reaction evidence="1">
        <text>ATP + protein L-histidine = ADP + protein N-phospho-L-histidine.</text>
        <dbReference type="EC" id="2.7.13.3"/>
    </reaction>
</comment>
<dbReference type="Gene3D" id="1.10.287.130">
    <property type="match status" value="1"/>
</dbReference>
<dbReference type="InterPro" id="IPR003661">
    <property type="entry name" value="HisK_dim/P_dom"/>
</dbReference>
<dbReference type="InterPro" id="IPR005467">
    <property type="entry name" value="His_kinase_dom"/>
</dbReference>
<reference evidence="11 12" key="1">
    <citation type="submission" date="2016-11" db="EMBL/GenBank/DDBJ databases">
        <authorList>
            <person name="Jaros S."/>
            <person name="Januszkiewicz K."/>
            <person name="Wedrychowicz H."/>
        </authorList>
    </citation>
    <scope>NUCLEOTIDE SEQUENCE [LARGE SCALE GENOMIC DNA]</scope>
    <source>
        <strain evidence="11 12">DSM 6191</strain>
    </source>
</reference>
<dbReference type="InterPro" id="IPR036097">
    <property type="entry name" value="HisK_dim/P_sf"/>
</dbReference>
<organism evidence="11 12">
    <name type="scientific">Clostridium intestinale DSM 6191</name>
    <dbReference type="NCBI Taxonomy" id="1121320"/>
    <lineage>
        <taxon>Bacteria</taxon>
        <taxon>Bacillati</taxon>
        <taxon>Bacillota</taxon>
        <taxon>Clostridia</taxon>
        <taxon>Eubacteriales</taxon>
        <taxon>Clostridiaceae</taxon>
        <taxon>Clostridium</taxon>
    </lineage>
</organism>
<evidence type="ECO:0000259" key="10">
    <source>
        <dbReference type="PROSITE" id="PS50109"/>
    </source>
</evidence>
<protein>
    <recommendedName>
        <fullName evidence="2">histidine kinase</fullName>
        <ecNumber evidence="2">2.7.13.3</ecNumber>
    </recommendedName>
</protein>
<dbReference type="PANTHER" id="PTHR43047:SF72">
    <property type="entry name" value="OSMOSENSING HISTIDINE PROTEIN KINASE SLN1"/>
    <property type="match status" value="1"/>
</dbReference>
<feature type="domain" description="Histidine kinase" evidence="10">
    <location>
        <begin position="239"/>
        <end position="460"/>
    </location>
</feature>
<evidence type="ECO:0000256" key="7">
    <source>
        <dbReference type="ARBA" id="ARBA00022840"/>
    </source>
</evidence>
<dbReference type="SMART" id="SM00388">
    <property type="entry name" value="HisKA"/>
    <property type="match status" value="1"/>
</dbReference>
<proteinExistence type="predicted"/>
<keyword evidence="3" id="KW-0597">Phosphoprotein</keyword>
<dbReference type="SUPFAM" id="SSF55874">
    <property type="entry name" value="ATPase domain of HSP90 chaperone/DNA topoisomerase II/histidine kinase"/>
    <property type="match status" value="1"/>
</dbReference>
<dbReference type="InterPro" id="IPR003594">
    <property type="entry name" value="HATPase_dom"/>
</dbReference>
<evidence type="ECO:0000256" key="9">
    <source>
        <dbReference type="SAM" id="Phobius"/>
    </source>
</evidence>
<keyword evidence="8" id="KW-0902">Two-component regulatory system</keyword>
<dbReference type="RefSeq" id="WP_242950043.1">
    <property type="nucleotide sequence ID" value="NZ_FQXU01000003.1"/>
</dbReference>
<evidence type="ECO:0000256" key="4">
    <source>
        <dbReference type="ARBA" id="ARBA00022679"/>
    </source>
</evidence>
<dbReference type="GO" id="GO:0005524">
    <property type="term" value="F:ATP binding"/>
    <property type="evidence" value="ECO:0007669"/>
    <property type="project" value="UniProtKB-KW"/>
</dbReference>
<evidence type="ECO:0000256" key="5">
    <source>
        <dbReference type="ARBA" id="ARBA00022741"/>
    </source>
</evidence>
<dbReference type="Pfam" id="PF00512">
    <property type="entry name" value="HisKA"/>
    <property type="match status" value="1"/>
</dbReference>
<feature type="transmembrane region" description="Helical" evidence="9">
    <location>
        <begin position="71"/>
        <end position="92"/>
    </location>
</feature>
<keyword evidence="7" id="KW-0067">ATP-binding</keyword>
<dbReference type="InterPro" id="IPR004358">
    <property type="entry name" value="Sig_transdc_His_kin-like_C"/>
</dbReference>
<feature type="transmembrane region" description="Helical" evidence="9">
    <location>
        <begin position="104"/>
        <end position="121"/>
    </location>
</feature>